<feature type="transmembrane region" description="Helical" evidence="2">
    <location>
        <begin position="238"/>
        <end position="260"/>
    </location>
</feature>
<keyword evidence="2" id="KW-0812">Transmembrane</keyword>
<accession>A0A6N2WA94</accession>
<dbReference type="EMBL" id="CACRSQ010000010">
    <property type="protein sequence ID" value="VYT39634.1"/>
    <property type="molecule type" value="Genomic_DNA"/>
</dbReference>
<gene>
    <name evidence="4" type="ORF">ACLFYP115_03197</name>
</gene>
<feature type="transmembrane region" description="Helical" evidence="2">
    <location>
        <begin position="213"/>
        <end position="231"/>
    </location>
</feature>
<sequence length="294" mass="32196">MKIIKRNNETKYVLLELLAVAFLAAGGIFVKLSSLTPVSTGFYRVLFSLPLLLPLAFRGLRILTKKDVLILFLAGVFLAGDVALWNLSFSYTSVANANLLTNLTPFTVIPVSYFLFREKIPKLFLAGAAVTLIGVFVLLGGKISPLQSNYFGDFLAFSASFFYAVFILISYRLRDRYESSVIMFVSGFGSALALGVTSVLTEGIQIPHGTEQLWPLLGLTLCLQVIGHNLLAHCQGKLSVNLSSIVCLCQPVIASLYSYFIFSEVLSLREVLGIAIVIAGVYLVKAQYSNKIKK</sequence>
<feature type="domain" description="EamA" evidence="3">
    <location>
        <begin position="151"/>
        <end position="284"/>
    </location>
</feature>
<feature type="transmembrane region" description="Helical" evidence="2">
    <location>
        <begin position="150"/>
        <end position="169"/>
    </location>
</feature>
<proteinExistence type="inferred from homology"/>
<evidence type="ECO:0000313" key="4">
    <source>
        <dbReference type="EMBL" id="VYT39634.1"/>
    </source>
</evidence>
<evidence type="ECO:0000256" key="1">
    <source>
        <dbReference type="ARBA" id="ARBA00007362"/>
    </source>
</evidence>
<dbReference type="GO" id="GO:0016020">
    <property type="term" value="C:membrane"/>
    <property type="evidence" value="ECO:0007669"/>
    <property type="project" value="InterPro"/>
</dbReference>
<dbReference type="InterPro" id="IPR037185">
    <property type="entry name" value="EmrE-like"/>
</dbReference>
<keyword evidence="2" id="KW-0472">Membrane</keyword>
<keyword evidence="2" id="KW-1133">Transmembrane helix</keyword>
<dbReference type="Pfam" id="PF00892">
    <property type="entry name" value="EamA"/>
    <property type="match status" value="2"/>
</dbReference>
<reference evidence="4" key="1">
    <citation type="submission" date="2019-11" db="EMBL/GenBank/DDBJ databases">
        <authorList>
            <person name="Feng L."/>
        </authorList>
    </citation>
    <scope>NUCLEOTIDE SEQUENCE</scope>
    <source>
        <strain evidence="4">AcaccaeLFYP115</strain>
    </source>
</reference>
<dbReference type="PANTHER" id="PTHR22911">
    <property type="entry name" value="ACYL-MALONYL CONDENSING ENZYME-RELATED"/>
    <property type="match status" value="1"/>
</dbReference>
<feature type="transmembrane region" description="Helical" evidence="2">
    <location>
        <begin position="42"/>
        <end position="61"/>
    </location>
</feature>
<dbReference type="SUPFAM" id="SSF103481">
    <property type="entry name" value="Multidrug resistance efflux transporter EmrE"/>
    <property type="match status" value="2"/>
</dbReference>
<feature type="transmembrane region" description="Helical" evidence="2">
    <location>
        <begin position="123"/>
        <end position="144"/>
    </location>
</feature>
<dbReference type="AlphaFoldDB" id="A0A6N2WA94"/>
<organism evidence="4">
    <name type="scientific">Anaerostipes caccae</name>
    <dbReference type="NCBI Taxonomy" id="105841"/>
    <lineage>
        <taxon>Bacteria</taxon>
        <taxon>Bacillati</taxon>
        <taxon>Bacillota</taxon>
        <taxon>Clostridia</taxon>
        <taxon>Lachnospirales</taxon>
        <taxon>Lachnospiraceae</taxon>
        <taxon>Anaerostipes</taxon>
    </lineage>
</organism>
<dbReference type="PANTHER" id="PTHR22911:SF76">
    <property type="entry name" value="EAMA DOMAIN-CONTAINING PROTEIN"/>
    <property type="match status" value="1"/>
</dbReference>
<feature type="transmembrane region" description="Helical" evidence="2">
    <location>
        <begin position="12"/>
        <end position="30"/>
    </location>
</feature>
<feature type="transmembrane region" description="Helical" evidence="2">
    <location>
        <begin position="181"/>
        <end position="201"/>
    </location>
</feature>
<dbReference type="Gene3D" id="1.10.3730.20">
    <property type="match status" value="1"/>
</dbReference>
<protein>
    <submittedName>
        <fullName evidence="4">EamA-like transporter family protein</fullName>
    </submittedName>
</protein>
<dbReference type="InterPro" id="IPR000620">
    <property type="entry name" value="EamA_dom"/>
</dbReference>
<feature type="transmembrane region" description="Helical" evidence="2">
    <location>
        <begin position="266"/>
        <end position="284"/>
    </location>
</feature>
<dbReference type="RefSeq" id="WP_006568200.1">
    <property type="nucleotide sequence ID" value="NZ_BAABZP010000001.1"/>
</dbReference>
<feature type="transmembrane region" description="Helical" evidence="2">
    <location>
        <begin position="99"/>
        <end position="116"/>
    </location>
</feature>
<feature type="transmembrane region" description="Helical" evidence="2">
    <location>
        <begin position="68"/>
        <end position="87"/>
    </location>
</feature>
<evidence type="ECO:0000256" key="2">
    <source>
        <dbReference type="SAM" id="Phobius"/>
    </source>
</evidence>
<comment type="similarity">
    <text evidence="1">Belongs to the EamA transporter family.</text>
</comment>
<feature type="domain" description="EamA" evidence="3">
    <location>
        <begin position="12"/>
        <end position="139"/>
    </location>
</feature>
<evidence type="ECO:0000259" key="3">
    <source>
        <dbReference type="Pfam" id="PF00892"/>
    </source>
</evidence>
<name>A0A6N2WA94_9FIRM</name>